<gene>
    <name evidence="1" type="ORF">ACH5RR_008613</name>
</gene>
<dbReference type="Proteomes" id="UP001630127">
    <property type="component" value="Unassembled WGS sequence"/>
</dbReference>
<proteinExistence type="predicted"/>
<reference evidence="1 2" key="1">
    <citation type="submission" date="2024-11" db="EMBL/GenBank/DDBJ databases">
        <title>A near-complete genome assembly of Cinchona calisaya.</title>
        <authorList>
            <person name="Lian D.C."/>
            <person name="Zhao X.W."/>
            <person name="Wei L."/>
        </authorList>
    </citation>
    <scope>NUCLEOTIDE SEQUENCE [LARGE SCALE GENOMIC DNA]</scope>
    <source>
        <tissue evidence="1">Nenye</tissue>
    </source>
</reference>
<evidence type="ECO:0000313" key="2">
    <source>
        <dbReference type="Proteomes" id="UP001630127"/>
    </source>
</evidence>
<sequence>MFKVQYLVDPHIQYAIRLGESWFWFSNWLGKGSLADLMGDIPYPDLKLKDVYSNDGGWTLGLVEHFLSEEVKSDIMHFPIFFSEGTDKHFLILLLVVNLPPRLLSILFSGRRTLCCL</sequence>
<comment type="caution">
    <text evidence="1">The sequence shown here is derived from an EMBL/GenBank/DDBJ whole genome shotgun (WGS) entry which is preliminary data.</text>
</comment>
<accession>A0ABD3ABV8</accession>
<protein>
    <submittedName>
        <fullName evidence="1">Uncharacterized protein</fullName>
    </submittedName>
</protein>
<dbReference type="EMBL" id="JBJUIK010000004">
    <property type="protein sequence ID" value="KAL3529291.1"/>
    <property type="molecule type" value="Genomic_DNA"/>
</dbReference>
<keyword evidence="2" id="KW-1185">Reference proteome</keyword>
<evidence type="ECO:0000313" key="1">
    <source>
        <dbReference type="EMBL" id="KAL3529291.1"/>
    </source>
</evidence>
<dbReference type="AlphaFoldDB" id="A0ABD3ABV8"/>
<name>A0ABD3ABV8_9GENT</name>
<organism evidence="1 2">
    <name type="scientific">Cinchona calisaya</name>
    <dbReference type="NCBI Taxonomy" id="153742"/>
    <lineage>
        <taxon>Eukaryota</taxon>
        <taxon>Viridiplantae</taxon>
        <taxon>Streptophyta</taxon>
        <taxon>Embryophyta</taxon>
        <taxon>Tracheophyta</taxon>
        <taxon>Spermatophyta</taxon>
        <taxon>Magnoliopsida</taxon>
        <taxon>eudicotyledons</taxon>
        <taxon>Gunneridae</taxon>
        <taxon>Pentapetalae</taxon>
        <taxon>asterids</taxon>
        <taxon>lamiids</taxon>
        <taxon>Gentianales</taxon>
        <taxon>Rubiaceae</taxon>
        <taxon>Cinchonoideae</taxon>
        <taxon>Cinchoneae</taxon>
        <taxon>Cinchona</taxon>
    </lineage>
</organism>